<comment type="caution">
    <text evidence="2">The sequence shown here is derived from an EMBL/GenBank/DDBJ whole genome shotgun (WGS) entry which is preliminary data.</text>
</comment>
<reference evidence="2" key="1">
    <citation type="journal article" date="2014" name="Int. J. Syst. Evol. Microbiol.">
        <title>Complete genome sequence of Corynebacterium casei LMG S-19264T (=DSM 44701T), isolated from a smear-ripened cheese.</title>
        <authorList>
            <consortium name="US DOE Joint Genome Institute (JGI-PGF)"/>
            <person name="Walter F."/>
            <person name="Albersmeier A."/>
            <person name="Kalinowski J."/>
            <person name="Ruckert C."/>
        </authorList>
    </citation>
    <scope>NUCLEOTIDE SEQUENCE</scope>
    <source>
        <strain evidence="2">CGMCC 4.7398</strain>
    </source>
</reference>
<dbReference type="CDD" id="cd00531">
    <property type="entry name" value="NTF2_like"/>
    <property type="match status" value="1"/>
</dbReference>
<dbReference type="InterPro" id="IPR037401">
    <property type="entry name" value="SnoaL-like"/>
</dbReference>
<proteinExistence type="predicted"/>
<dbReference type="SUPFAM" id="SSF54427">
    <property type="entry name" value="NTF2-like"/>
    <property type="match status" value="1"/>
</dbReference>
<dbReference type="InterPro" id="IPR032710">
    <property type="entry name" value="NTF2-like_dom_sf"/>
</dbReference>
<dbReference type="Proteomes" id="UP000627369">
    <property type="component" value="Unassembled WGS sequence"/>
</dbReference>
<dbReference type="Pfam" id="PF12680">
    <property type="entry name" value="SnoaL_2"/>
    <property type="match status" value="1"/>
</dbReference>
<evidence type="ECO:0000313" key="3">
    <source>
        <dbReference type="Proteomes" id="UP000627369"/>
    </source>
</evidence>
<keyword evidence="3" id="KW-1185">Reference proteome</keyword>
<dbReference type="Gene3D" id="3.10.450.50">
    <property type="match status" value="1"/>
</dbReference>
<organism evidence="2 3">
    <name type="scientific">Promicromonospora soli</name>
    <dbReference type="NCBI Taxonomy" id="2035533"/>
    <lineage>
        <taxon>Bacteria</taxon>
        <taxon>Bacillati</taxon>
        <taxon>Actinomycetota</taxon>
        <taxon>Actinomycetes</taxon>
        <taxon>Micrococcales</taxon>
        <taxon>Promicromonosporaceae</taxon>
        <taxon>Promicromonospora</taxon>
    </lineage>
</organism>
<name>A0A919G5H9_9MICO</name>
<evidence type="ECO:0000259" key="1">
    <source>
        <dbReference type="Pfam" id="PF12680"/>
    </source>
</evidence>
<gene>
    <name evidence="2" type="ORF">GCM10017772_39260</name>
</gene>
<dbReference type="EMBL" id="BNAS01000006">
    <property type="protein sequence ID" value="GHH77670.1"/>
    <property type="molecule type" value="Genomic_DNA"/>
</dbReference>
<dbReference type="RefSeq" id="WP_189670969.1">
    <property type="nucleotide sequence ID" value="NZ_BNAS01000006.1"/>
</dbReference>
<reference evidence="2" key="2">
    <citation type="submission" date="2020-09" db="EMBL/GenBank/DDBJ databases">
        <authorList>
            <person name="Sun Q."/>
            <person name="Zhou Y."/>
        </authorList>
    </citation>
    <scope>NUCLEOTIDE SEQUENCE</scope>
    <source>
        <strain evidence="2">CGMCC 4.7398</strain>
    </source>
</reference>
<dbReference type="AlphaFoldDB" id="A0A919G5H9"/>
<protein>
    <recommendedName>
        <fullName evidence="1">SnoaL-like domain-containing protein</fullName>
    </recommendedName>
</protein>
<accession>A0A919G5H9</accession>
<evidence type="ECO:0000313" key="2">
    <source>
        <dbReference type="EMBL" id="GHH77670.1"/>
    </source>
</evidence>
<feature type="domain" description="SnoaL-like" evidence="1">
    <location>
        <begin position="11"/>
        <end position="110"/>
    </location>
</feature>
<sequence>MTERAAVEAWVRDYERLWRTAGTDGLSELFTADASYLASPWAQPIVGLPAIAEFWESERTGPDESFTMASKVIAVDGSTAIVRVSVEYDASGSRWRDLWILELGDDGRCAAFEEWPFAPGQSDGHDQLGTSQ</sequence>